<dbReference type="AlphaFoldDB" id="A0ABD4YSX0"/>
<gene>
    <name evidence="1" type="ORF">N5C72_09115</name>
</gene>
<accession>A0ABD4YSX0</accession>
<organism evidence="1 2">
    <name type="scientific">Achromobacter mucicolens</name>
    <dbReference type="NCBI Taxonomy" id="1389922"/>
    <lineage>
        <taxon>Bacteria</taxon>
        <taxon>Pseudomonadati</taxon>
        <taxon>Pseudomonadota</taxon>
        <taxon>Betaproteobacteria</taxon>
        <taxon>Burkholderiales</taxon>
        <taxon>Alcaligenaceae</taxon>
        <taxon>Achromobacter</taxon>
    </lineage>
</organism>
<sequence length="252" mass="28512">MNFRDKAARLTQLTELNEEEHGKLKAEGALNHRLWSDDESPHKNLVGKFRKEVKDHYFWHQGGRCCYCSMELQPNARVFDAEHILDKSGFPEFMFHPDNLAVACVICNTHKSTKTVLSDDSVRPLSIPTESANYKIVHPHLDEWSHHLRFDDIGRILAVDGSIKGTDTISICAMDGINFLRLSMKFAPASRRNAYELMCKVVTYISPRKIEKALSVMQELAEQSPDAMAVVSTLRERIVQMQAQRAADAAAA</sequence>
<comment type="caution">
    <text evidence="1">The sequence shown here is derived from an EMBL/GenBank/DDBJ whole genome shotgun (WGS) entry which is preliminary data.</text>
</comment>
<proteinExistence type="predicted"/>
<dbReference type="Gene3D" id="1.10.30.50">
    <property type="match status" value="1"/>
</dbReference>
<protein>
    <recommendedName>
        <fullName evidence="3">HNH nuclease domain-containing protein</fullName>
    </recommendedName>
</protein>
<name>A0ABD4YSX0_9BURK</name>
<reference evidence="1 2" key="1">
    <citation type="submission" date="2022-09" db="EMBL/GenBank/DDBJ databases">
        <title>Intensive care unit water sources are persistently colonized with multi-drug resistant bacteria and are the site of extensive horizontal gene transfer of antibiotic resistance genes.</title>
        <authorList>
            <person name="Diorio-Toth L."/>
        </authorList>
    </citation>
    <scope>NUCLEOTIDE SEQUENCE [LARGE SCALE GENOMIC DNA]</scope>
    <source>
        <strain evidence="1 2">GD03967</strain>
    </source>
</reference>
<evidence type="ECO:0000313" key="1">
    <source>
        <dbReference type="EMBL" id="MDH1178234.1"/>
    </source>
</evidence>
<dbReference type="RefSeq" id="WP_279990593.1">
    <property type="nucleotide sequence ID" value="NZ_JAOBZK010000009.1"/>
</dbReference>
<evidence type="ECO:0008006" key="3">
    <source>
        <dbReference type="Google" id="ProtNLM"/>
    </source>
</evidence>
<evidence type="ECO:0000313" key="2">
    <source>
        <dbReference type="Proteomes" id="UP001158644"/>
    </source>
</evidence>
<dbReference type="Proteomes" id="UP001158644">
    <property type="component" value="Unassembled WGS sequence"/>
</dbReference>
<dbReference type="EMBL" id="JAOBZK010000009">
    <property type="protein sequence ID" value="MDH1178234.1"/>
    <property type="molecule type" value="Genomic_DNA"/>
</dbReference>